<comment type="similarity">
    <text evidence="1">Belongs to the pseudouridine synthase RluA family.</text>
</comment>
<comment type="caution">
    <text evidence="3">The sequence shown here is derived from an EMBL/GenBank/DDBJ whole genome shotgun (WGS) entry which is preliminary data.</text>
</comment>
<sequence length="227" mass="26180">MEPLPVVYRDENWFIVNKPYDCRIQNYPNTTGATVESMLKEQFPEIPKFRNVHQLDFATSGLFVLALNKKAAAAASKLFRDRTVKKTYLALVNGHLAQDEYFVDQPIDDDPDHEFRMTILSSGKPAQTNIQALKRGFYHYKEEKTGLEKTIPVTQVSLSPISGRRHQLRVHLKHIGHPIVGDFNYETEYTDTFRMMLHAHRISLPLPGQEELKVTSEDPFLKLIEIK</sequence>
<dbReference type="EMBL" id="JAEPRD010000016">
    <property type="protein sequence ID" value="KAG2209213.1"/>
    <property type="molecule type" value="Genomic_DNA"/>
</dbReference>
<protein>
    <recommendedName>
        <fullName evidence="2">Pseudouridine synthase RsuA/RluA-like domain-containing protein</fullName>
    </recommendedName>
</protein>
<dbReference type="SUPFAM" id="SSF55120">
    <property type="entry name" value="Pseudouridine synthase"/>
    <property type="match status" value="1"/>
</dbReference>
<gene>
    <name evidence="3" type="ORF">INT47_005505</name>
</gene>
<dbReference type="InterPro" id="IPR020103">
    <property type="entry name" value="PsdUridine_synth_cat_dom_sf"/>
</dbReference>
<dbReference type="AlphaFoldDB" id="A0A8H7VAB7"/>
<dbReference type="InterPro" id="IPR006145">
    <property type="entry name" value="PsdUridine_synth_RsuA/RluA"/>
</dbReference>
<dbReference type="PANTHER" id="PTHR21600:SF87">
    <property type="entry name" value="RNA PSEUDOURIDYLATE SYNTHASE DOMAIN-CONTAINING PROTEIN 1"/>
    <property type="match status" value="1"/>
</dbReference>
<dbReference type="GO" id="GO:0003723">
    <property type="term" value="F:RNA binding"/>
    <property type="evidence" value="ECO:0007669"/>
    <property type="project" value="InterPro"/>
</dbReference>
<dbReference type="Pfam" id="PF00849">
    <property type="entry name" value="PseudoU_synth_2"/>
    <property type="match status" value="1"/>
</dbReference>
<evidence type="ECO:0000256" key="1">
    <source>
        <dbReference type="ARBA" id="ARBA00010876"/>
    </source>
</evidence>
<evidence type="ECO:0000313" key="4">
    <source>
        <dbReference type="Proteomes" id="UP000603453"/>
    </source>
</evidence>
<accession>A0A8H7VAB7</accession>
<evidence type="ECO:0000313" key="3">
    <source>
        <dbReference type="EMBL" id="KAG2209213.1"/>
    </source>
</evidence>
<dbReference type="GO" id="GO:0009982">
    <property type="term" value="F:pseudouridine synthase activity"/>
    <property type="evidence" value="ECO:0007669"/>
    <property type="project" value="InterPro"/>
</dbReference>
<dbReference type="OrthoDB" id="428658at2759"/>
<organism evidence="3 4">
    <name type="scientific">Mucor saturninus</name>
    <dbReference type="NCBI Taxonomy" id="64648"/>
    <lineage>
        <taxon>Eukaryota</taxon>
        <taxon>Fungi</taxon>
        <taxon>Fungi incertae sedis</taxon>
        <taxon>Mucoromycota</taxon>
        <taxon>Mucoromycotina</taxon>
        <taxon>Mucoromycetes</taxon>
        <taxon>Mucorales</taxon>
        <taxon>Mucorineae</taxon>
        <taxon>Mucoraceae</taxon>
        <taxon>Mucor</taxon>
    </lineage>
</organism>
<proteinExistence type="inferred from homology"/>
<dbReference type="CDD" id="cd02869">
    <property type="entry name" value="PseudoU_synth_RluA_like"/>
    <property type="match status" value="1"/>
</dbReference>
<dbReference type="PANTHER" id="PTHR21600">
    <property type="entry name" value="MITOCHONDRIAL RNA PSEUDOURIDINE SYNTHASE"/>
    <property type="match status" value="1"/>
</dbReference>
<dbReference type="GO" id="GO:0000455">
    <property type="term" value="P:enzyme-directed rRNA pseudouridine synthesis"/>
    <property type="evidence" value="ECO:0007669"/>
    <property type="project" value="TreeGrafter"/>
</dbReference>
<dbReference type="InterPro" id="IPR050188">
    <property type="entry name" value="RluA_PseudoU_synthase"/>
</dbReference>
<reference evidence="3" key="1">
    <citation type="submission" date="2020-12" db="EMBL/GenBank/DDBJ databases">
        <title>Metabolic potential, ecology and presence of endohyphal bacteria is reflected in genomic diversity of Mucoromycotina.</title>
        <authorList>
            <person name="Muszewska A."/>
            <person name="Okrasinska A."/>
            <person name="Steczkiewicz K."/>
            <person name="Drgas O."/>
            <person name="Orlowska M."/>
            <person name="Perlinska-Lenart U."/>
            <person name="Aleksandrzak-Piekarczyk T."/>
            <person name="Szatraj K."/>
            <person name="Zielenkiewicz U."/>
            <person name="Pilsyk S."/>
            <person name="Malc E."/>
            <person name="Mieczkowski P."/>
            <person name="Kruszewska J.S."/>
            <person name="Biernat P."/>
            <person name="Pawlowska J."/>
        </authorList>
    </citation>
    <scope>NUCLEOTIDE SEQUENCE</scope>
    <source>
        <strain evidence="3">WA0000017839</strain>
    </source>
</reference>
<dbReference type="Proteomes" id="UP000603453">
    <property type="component" value="Unassembled WGS sequence"/>
</dbReference>
<feature type="domain" description="Pseudouridine synthase RsuA/RluA-like" evidence="2">
    <location>
        <begin position="12"/>
        <end position="174"/>
    </location>
</feature>
<keyword evidence="4" id="KW-1185">Reference proteome</keyword>
<evidence type="ECO:0000259" key="2">
    <source>
        <dbReference type="Pfam" id="PF00849"/>
    </source>
</evidence>
<dbReference type="Gene3D" id="3.30.2350.10">
    <property type="entry name" value="Pseudouridine synthase"/>
    <property type="match status" value="1"/>
</dbReference>
<name>A0A8H7VAB7_9FUNG</name>